<dbReference type="EMBL" id="FNTV01000001">
    <property type="protein sequence ID" value="SEE84369.1"/>
    <property type="molecule type" value="Genomic_DNA"/>
</dbReference>
<dbReference type="Proteomes" id="UP000182725">
    <property type="component" value="Unassembled WGS sequence"/>
</dbReference>
<proteinExistence type="predicted"/>
<dbReference type="AlphaFoldDB" id="A0A1H5M4L0"/>
<evidence type="ECO:0000313" key="2">
    <source>
        <dbReference type="Proteomes" id="UP000182725"/>
    </source>
</evidence>
<sequence>MSLEDQIHQWVMGLDGVDTVYSADPLWLTAVKQLGALVGAGESATSVPFVVCAEEETDDRPLMTVKVRIGTDGSVPAPALARSVAAEIRTLVVGQRPEVDVKTVVEVAALGV</sequence>
<protein>
    <recommendedName>
        <fullName evidence="3">Asp23/Gls24 family envelope stress response protein</fullName>
    </recommendedName>
</protein>
<evidence type="ECO:0000313" key="1">
    <source>
        <dbReference type="EMBL" id="SEE84369.1"/>
    </source>
</evidence>
<name>A0A1H5M4L0_9MICC</name>
<dbReference type="RefSeq" id="WP_074712070.1">
    <property type="nucleotide sequence ID" value="NZ_FNTV01000001.1"/>
</dbReference>
<organism evidence="1 2">
    <name type="scientific">Arthrobacter alpinus</name>
    <dbReference type="NCBI Taxonomy" id="656366"/>
    <lineage>
        <taxon>Bacteria</taxon>
        <taxon>Bacillati</taxon>
        <taxon>Actinomycetota</taxon>
        <taxon>Actinomycetes</taxon>
        <taxon>Micrococcales</taxon>
        <taxon>Micrococcaceae</taxon>
        <taxon>Arthrobacter</taxon>
    </lineage>
</organism>
<evidence type="ECO:0008006" key="3">
    <source>
        <dbReference type="Google" id="ProtNLM"/>
    </source>
</evidence>
<gene>
    <name evidence="1" type="ORF">SAMN04489740_2754</name>
</gene>
<reference evidence="1 2" key="1">
    <citation type="submission" date="2016-10" db="EMBL/GenBank/DDBJ databases">
        <authorList>
            <person name="de Groot N.N."/>
        </authorList>
    </citation>
    <scope>NUCLEOTIDE SEQUENCE [LARGE SCALE GENOMIC DNA]</scope>
    <source>
        <strain evidence="1 2">DSM 22274</strain>
    </source>
</reference>
<accession>A0A1H5M4L0</accession>